<dbReference type="GO" id="GO:0007605">
    <property type="term" value="P:sensory perception of sound"/>
    <property type="evidence" value="ECO:0007669"/>
    <property type="project" value="InterPro"/>
</dbReference>
<dbReference type="PANTHER" id="PTHR35073:SF1">
    <property type="entry name" value="OTOSPIRALIN"/>
    <property type="match status" value="1"/>
</dbReference>
<evidence type="ECO:0000313" key="1">
    <source>
        <dbReference type="EMBL" id="CAK6959225.1"/>
    </source>
</evidence>
<protein>
    <submittedName>
        <fullName evidence="1">Otospiralin-like</fullName>
    </submittedName>
</protein>
<dbReference type="PANTHER" id="PTHR35073">
    <property type="entry name" value="OTOSPIRALIN"/>
    <property type="match status" value="1"/>
</dbReference>
<gene>
    <name evidence="1" type="ORF">FSCOSCO3_A018291</name>
</gene>
<dbReference type="EMBL" id="CAWUFR010000038">
    <property type="protein sequence ID" value="CAK6959225.1"/>
    <property type="molecule type" value="Genomic_DNA"/>
</dbReference>
<reference evidence="1 2" key="1">
    <citation type="submission" date="2024-01" db="EMBL/GenBank/DDBJ databases">
        <authorList>
            <person name="Alioto T."/>
            <person name="Alioto T."/>
            <person name="Gomez Garrido J."/>
        </authorList>
    </citation>
    <scope>NUCLEOTIDE SEQUENCE [LARGE SCALE GENOMIC DNA]</scope>
</reference>
<accession>A0AAV1NJ96</accession>
<proteinExistence type="predicted"/>
<dbReference type="InterPro" id="IPR028224">
    <property type="entry name" value="Otospiralin"/>
</dbReference>
<keyword evidence="2" id="KW-1185">Reference proteome</keyword>
<name>A0AAV1NJ96_SCOSC</name>
<organism evidence="1 2">
    <name type="scientific">Scomber scombrus</name>
    <name type="common">Atlantic mackerel</name>
    <name type="synonym">Scomber vernalis</name>
    <dbReference type="NCBI Taxonomy" id="13677"/>
    <lineage>
        <taxon>Eukaryota</taxon>
        <taxon>Metazoa</taxon>
        <taxon>Chordata</taxon>
        <taxon>Craniata</taxon>
        <taxon>Vertebrata</taxon>
        <taxon>Euteleostomi</taxon>
        <taxon>Actinopterygii</taxon>
        <taxon>Neopterygii</taxon>
        <taxon>Teleostei</taxon>
        <taxon>Neoteleostei</taxon>
        <taxon>Acanthomorphata</taxon>
        <taxon>Pelagiaria</taxon>
        <taxon>Scombriformes</taxon>
        <taxon>Scombridae</taxon>
        <taxon>Scomber</taxon>
    </lineage>
</organism>
<dbReference type="Pfam" id="PF15182">
    <property type="entry name" value="OTOS"/>
    <property type="match status" value="1"/>
</dbReference>
<comment type="caution">
    <text evidence="1">The sequence shown here is derived from an EMBL/GenBank/DDBJ whole genome shotgun (WGS) entry which is preliminary data.</text>
</comment>
<dbReference type="AlphaFoldDB" id="A0AAV1NJ96"/>
<evidence type="ECO:0000313" key="2">
    <source>
        <dbReference type="Proteomes" id="UP001314229"/>
    </source>
</evidence>
<sequence>MSAFASNRDAVSHPEISLREKGKEQVCEDYLLPICLPVPEIMHHLYMSVLLFYLVLGSVPPTGAEKSDATVRSREREKRSMPYWGLWSSDFFGWLEELRVQAAYDGMRDLAHTFWAHFPISSELGYDSPESDSQLQE</sequence>
<dbReference type="Proteomes" id="UP001314229">
    <property type="component" value="Unassembled WGS sequence"/>
</dbReference>